<keyword evidence="2" id="KW-0597">Phosphoprotein</keyword>
<dbReference type="Proteomes" id="UP000008143">
    <property type="component" value="Chromosome 3"/>
</dbReference>
<keyword evidence="4 9" id="KW-0732">Signal</keyword>
<dbReference type="OMA" id="ARCWAKL"/>
<dbReference type="Xenbase" id="XB-GENE-22069017">
    <property type="gene designation" value="prrt4"/>
</dbReference>
<dbReference type="AlphaFoldDB" id="A0A6I8R3C1"/>
<evidence type="ECO:0000259" key="10">
    <source>
        <dbReference type="Pfam" id="PF25987"/>
    </source>
</evidence>
<evidence type="ECO:0000256" key="9">
    <source>
        <dbReference type="SAM" id="SignalP"/>
    </source>
</evidence>
<comment type="subcellular location">
    <subcellularLocation>
        <location evidence="1">Membrane</location>
        <topology evidence="1">Multi-pass membrane protein</topology>
    </subcellularLocation>
</comment>
<feature type="transmembrane region" description="Helical" evidence="8">
    <location>
        <begin position="371"/>
        <end position="396"/>
    </location>
</feature>
<dbReference type="Pfam" id="PF25987">
    <property type="entry name" value="PRRT3"/>
    <property type="match status" value="1"/>
</dbReference>
<dbReference type="GeneID" id="101731768"/>
<sequence length="935" mass="102306">MGSSHWTLTKILLLVVLYLNSYEAAQDKYLTGQNKNAVLYTPSVDFLVLTESTPTLAPLWVQSSSPTFAGYQKDEHVSQSPALDKNIMDSTQLLKESPTSDDVSLQSPFSILTPAYQTTNSDESSNTGYQTVPELSISQWPTPGLDQTTDQTQFSYTAPQFTIATVQESKLNSNTSPFTIPVKESDSPTVTNRLNSLSSSDAVTFSLPLFWTSTKQTENDTELLMGKGGLISSAMPTPVENVDEMLVTVPAYVISDSTQSNSMESLEISTETDRKPLDPMSGEPTKFPFATKGNTDPPGTQPGSQDSLADSSFLDCFQSEDCDSVTLSTAPSKVENNLYGHSSLLPFRPIFITLHSDWNTSVADWGVAWEALVYGSVGLFGSVALLSFLSLFCLVFRCPSGGHYLAVLHLFLIFVGSSRAFSLFYDAYGHQEKLPVFIAILLHELAFPCMTTSFSIVFLLLSSRCQMQRSTPSLLRLCILSATAVLHFVVSAGAVILVDVLQKFAFLLLVSHGVYITLAVLLSLSFFVFCCIARVQTTQIYDLKNSAPPVEYSSGCPFANSKDWSRATHIVVIASIFSLLNAVLQLYAMLYAMGYGGSIVFGPWTWWAFQLSSSLCEVGACLPLAVVGTYPLFSSNDIGRNNCWTKLFCLTPGHVTMKANILQANSQWSSSQHEKLLICDTIIRSDSEFFPLYTLVEKRMSLGEDISLIYNSTKSLEVQGLSLHNSSKTPSFISVQVDSDSTVDFQPPSPINLRRSIDEALFSEALIPKSLFHGTALSSSLSLTIKSTTQLEENIFKEKASDRGLYRTSSCMEMDTGFPATRPAANTCRQGNLSSPSSQIWRGKESATSSLYKVSQDGSSLVLCSSFDNANSSTYSYEKKQGCSQQSKGMYHTLLPPSQESLDMTTKKEHTLSGDFKDVFGPIDALSVSSDTIDL</sequence>
<evidence type="ECO:0000313" key="12">
    <source>
        <dbReference type="Proteomes" id="UP000008143"/>
    </source>
</evidence>
<dbReference type="OrthoDB" id="10066605at2759"/>
<feature type="transmembrane region" description="Helical" evidence="8">
    <location>
        <begin position="437"/>
        <end position="462"/>
    </location>
</feature>
<dbReference type="AGR" id="Xenbase:XB-GENE-22069017"/>
<dbReference type="InterPro" id="IPR052836">
    <property type="entry name" value="PRRT_domain-containing"/>
</dbReference>
<dbReference type="KEGG" id="xtr:101731768"/>
<evidence type="ECO:0000256" key="2">
    <source>
        <dbReference type="ARBA" id="ARBA00022553"/>
    </source>
</evidence>
<dbReference type="PANTHER" id="PTHR35578">
    <property type="entry name" value="PROLINE-RICH TRANSMEMBRANE PROTEIN 4-RELATED"/>
    <property type="match status" value="1"/>
</dbReference>
<dbReference type="CTD" id="401399"/>
<feature type="region of interest" description="Disordered" evidence="7">
    <location>
        <begin position="260"/>
        <end position="307"/>
    </location>
</feature>
<evidence type="ECO:0000313" key="14">
    <source>
        <dbReference type="Xenbase" id="XB-GENE-22069017"/>
    </source>
</evidence>
<feature type="transmembrane region" description="Helical" evidence="8">
    <location>
        <begin position="474"/>
        <end position="498"/>
    </location>
</feature>
<evidence type="ECO:0000256" key="3">
    <source>
        <dbReference type="ARBA" id="ARBA00022692"/>
    </source>
</evidence>
<keyword evidence="12" id="KW-1185">Reference proteome</keyword>
<dbReference type="InterPro" id="IPR059081">
    <property type="entry name" value="PRRT3-4"/>
</dbReference>
<dbReference type="PANTHER" id="PTHR35578:SF6">
    <property type="entry name" value="PROLINE-RICH TRANSMEMBRANE PROTEIN 4"/>
    <property type="match status" value="1"/>
</dbReference>
<reference evidence="11" key="2">
    <citation type="submission" date="2020-05" db="UniProtKB">
        <authorList>
            <consortium name="Ensembl"/>
        </authorList>
    </citation>
    <scope>IDENTIFICATION</scope>
</reference>
<dbReference type="Ensembl" id="ENSXETT00000090425">
    <property type="protein sequence ID" value="ENSXETP00000079170"/>
    <property type="gene ID" value="ENSXETG00000034558"/>
</dbReference>
<feature type="transmembrane region" description="Helical" evidence="8">
    <location>
        <begin position="570"/>
        <end position="592"/>
    </location>
</feature>
<keyword evidence="3 8" id="KW-0812">Transmembrane</keyword>
<feature type="transmembrane region" description="Helical" evidence="8">
    <location>
        <begin position="403"/>
        <end position="425"/>
    </location>
</feature>
<dbReference type="RefSeq" id="XP_017947853.2">
    <property type="nucleotide sequence ID" value="XM_018092364.2"/>
</dbReference>
<evidence type="ECO:0000256" key="8">
    <source>
        <dbReference type="SAM" id="Phobius"/>
    </source>
</evidence>
<evidence type="ECO:0000256" key="4">
    <source>
        <dbReference type="ARBA" id="ARBA00022729"/>
    </source>
</evidence>
<evidence type="ECO:0000256" key="7">
    <source>
        <dbReference type="SAM" id="MobiDB-lite"/>
    </source>
</evidence>
<feature type="transmembrane region" description="Helical" evidence="8">
    <location>
        <begin position="504"/>
        <end position="535"/>
    </location>
</feature>
<evidence type="ECO:0000313" key="13">
    <source>
        <dbReference type="RefSeq" id="XP_017947853.2"/>
    </source>
</evidence>
<evidence type="ECO:0000256" key="6">
    <source>
        <dbReference type="ARBA" id="ARBA00023136"/>
    </source>
</evidence>
<protein>
    <submittedName>
        <fullName evidence="11 13">Proline-rich transmembrane protein 4</fullName>
    </submittedName>
</protein>
<proteinExistence type="predicted"/>
<feature type="compositionally biased region" description="Polar residues" evidence="7">
    <location>
        <begin position="260"/>
        <end position="269"/>
    </location>
</feature>
<accession>A0A6I8R3C1</accession>
<feature type="signal peptide" evidence="9">
    <location>
        <begin position="1"/>
        <end position="24"/>
    </location>
</feature>
<gene>
    <name evidence="11 13 14" type="primary">prrt4</name>
</gene>
<evidence type="ECO:0000256" key="1">
    <source>
        <dbReference type="ARBA" id="ARBA00004141"/>
    </source>
</evidence>
<reference evidence="11" key="1">
    <citation type="journal article" date="2010" name="Science">
        <title>The genome of the Western clawed frog Xenopus tropicalis.</title>
        <authorList>
            <person name="Hellsten U."/>
            <person name="Harland R.M."/>
            <person name="Gilchrist M.J."/>
            <person name="Hendrix D."/>
            <person name="Jurka J."/>
            <person name="Kapitonov V."/>
            <person name="Ovcharenko I."/>
            <person name="Putnam N.H."/>
            <person name="Shu S."/>
            <person name="Taher L."/>
            <person name="Blitz I.L."/>
            <person name="Blumberg B."/>
            <person name="Dichmann D.S."/>
            <person name="Dubchak I."/>
            <person name="Amaya E."/>
            <person name="Detter J.C."/>
            <person name="Fletcher R."/>
            <person name="Gerhard D.S."/>
            <person name="Goodstein D."/>
            <person name="Graves T."/>
            <person name="Grigoriev I.V."/>
            <person name="Grimwood J."/>
            <person name="Kawashima T."/>
            <person name="Lindquist E."/>
            <person name="Lucas S.M."/>
            <person name="Mead P.E."/>
            <person name="Mitros T."/>
            <person name="Ogino H."/>
            <person name="Ohta Y."/>
            <person name="Poliakov A.V."/>
            <person name="Pollet N."/>
            <person name="Robert J."/>
            <person name="Salamov A."/>
            <person name="Sater A.K."/>
            <person name="Schmutz J."/>
            <person name="Terry A."/>
            <person name="Vize P.D."/>
            <person name="Warren W.C."/>
            <person name="Wells D."/>
            <person name="Wills A."/>
            <person name="Wilson R.K."/>
            <person name="Zimmerman L.B."/>
            <person name="Zorn A.M."/>
            <person name="Grainger R."/>
            <person name="Grammer T."/>
            <person name="Khokha M.K."/>
            <person name="Richardson P.M."/>
            <person name="Rokhsar D.S."/>
        </authorList>
    </citation>
    <scope>NUCLEOTIDE SEQUENCE [LARGE SCALE GENOMIC DNA]</scope>
    <source>
        <strain evidence="11">Nigerian</strain>
    </source>
</reference>
<name>A0A6I8R3C1_XENTR</name>
<feature type="compositionally biased region" description="Polar residues" evidence="7">
    <location>
        <begin position="292"/>
        <end position="307"/>
    </location>
</feature>
<reference evidence="13" key="3">
    <citation type="submission" date="2025-04" db="UniProtKB">
        <authorList>
            <consortium name="RefSeq"/>
        </authorList>
    </citation>
    <scope>IDENTIFICATION</scope>
    <source>
        <strain evidence="13">Nigerian</strain>
        <tissue evidence="13">Liver and blood</tissue>
    </source>
</reference>
<evidence type="ECO:0000256" key="5">
    <source>
        <dbReference type="ARBA" id="ARBA00022989"/>
    </source>
</evidence>
<evidence type="ECO:0000313" key="11">
    <source>
        <dbReference type="Ensembl" id="ENSXETP00000079170"/>
    </source>
</evidence>
<organism evidence="11">
    <name type="scientific">Xenopus tropicalis</name>
    <name type="common">Western clawed frog</name>
    <name type="synonym">Silurana tropicalis</name>
    <dbReference type="NCBI Taxonomy" id="8364"/>
    <lineage>
        <taxon>Eukaryota</taxon>
        <taxon>Metazoa</taxon>
        <taxon>Chordata</taxon>
        <taxon>Craniata</taxon>
        <taxon>Vertebrata</taxon>
        <taxon>Euteleostomi</taxon>
        <taxon>Amphibia</taxon>
        <taxon>Batrachia</taxon>
        <taxon>Anura</taxon>
        <taxon>Pipoidea</taxon>
        <taxon>Pipidae</taxon>
        <taxon>Xenopodinae</taxon>
        <taxon>Xenopus</taxon>
        <taxon>Silurana</taxon>
    </lineage>
</organism>
<feature type="domain" description="Proline-rich transmembrane protein 3/4" evidence="10">
    <location>
        <begin position="356"/>
        <end position="650"/>
    </location>
</feature>
<feature type="chain" id="PRO_5044634025" evidence="9">
    <location>
        <begin position="25"/>
        <end position="935"/>
    </location>
</feature>
<keyword evidence="6 8" id="KW-0472">Membrane</keyword>
<dbReference type="GeneTree" id="ENSGT00730000111591"/>
<keyword evidence="5 8" id="KW-1133">Transmembrane helix</keyword>
<dbReference type="Bgee" id="ENSXETG00000034558">
    <property type="expression patterns" value="Expressed in embryo and 6 other cell types or tissues"/>
</dbReference>